<organism evidence="1 2">
    <name type="scientific">Parelaphostrongylus tenuis</name>
    <name type="common">Meningeal worm</name>
    <dbReference type="NCBI Taxonomy" id="148309"/>
    <lineage>
        <taxon>Eukaryota</taxon>
        <taxon>Metazoa</taxon>
        <taxon>Ecdysozoa</taxon>
        <taxon>Nematoda</taxon>
        <taxon>Chromadorea</taxon>
        <taxon>Rhabditida</taxon>
        <taxon>Rhabditina</taxon>
        <taxon>Rhabditomorpha</taxon>
        <taxon>Strongyloidea</taxon>
        <taxon>Metastrongylidae</taxon>
        <taxon>Parelaphostrongylus</taxon>
    </lineage>
</organism>
<proteinExistence type="predicted"/>
<protein>
    <submittedName>
        <fullName evidence="1">Uncharacterized protein</fullName>
    </submittedName>
</protein>
<evidence type="ECO:0000313" key="1">
    <source>
        <dbReference type="EMBL" id="KAJ1359865.1"/>
    </source>
</evidence>
<accession>A0AAD5MJS7</accession>
<evidence type="ECO:0000313" key="2">
    <source>
        <dbReference type="Proteomes" id="UP001196413"/>
    </source>
</evidence>
<keyword evidence="2" id="KW-1185">Reference proteome</keyword>
<name>A0AAD5MJS7_PARTN</name>
<comment type="caution">
    <text evidence="1">The sequence shown here is derived from an EMBL/GenBank/DDBJ whole genome shotgun (WGS) entry which is preliminary data.</text>
</comment>
<dbReference type="Proteomes" id="UP001196413">
    <property type="component" value="Unassembled WGS sequence"/>
</dbReference>
<dbReference type="AlphaFoldDB" id="A0AAD5MJS7"/>
<sequence length="77" mass="9026">MTLSPVKRRFDRIFPSTRMPFSSQTSDFITPLQRDGEQLWRCRIAPVETVYQWDCRHFEVIDNDCKSNSGNTLSIIS</sequence>
<gene>
    <name evidence="1" type="ORF">KIN20_018683</name>
</gene>
<reference evidence="1" key="1">
    <citation type="submission" date="2021-06" db="EMBL/GenBank/DDBJ databases">
        <title>Parelaphostrongylus tenuis whole genome reference sequence.</title>
        <authorList>
            <person name="Garwood T.J."/>
            <person name="Larsen P.A."/>
            <person name="Fountain-Jones N.M."/>
            <person name="Garbe J.R."/>
            <person name="Macchietto M.G."/>
            <person name="Kania S.A."/>
            <person name="Gerhold R.W."/>
            <person name="Richards J.E."/>
            <person name="Wolf T.M."/>
        </authorList>
    </citation>
    <scope>NUCLEOTIDE SEQUENCE</scope>
    <source>
        <strain evidence="1">MNPRO001-30</strain>
        <tissue evidence="1">Meninges</tissue>
    </source>
</reference>
<dbReference type="EMBL" id="JAHQIW010003720">
    <property type="protein sequence ID" value="KAJ1359865.1"/>
    <property type="molecule type" value="Genomic_DNA"/>
</dbReference>